<evidence type="ECO:0000256" key="6">
    <source>
        <dbReference type="ARBA" id="ARBA00022837"/>
    </source>
</evidence>
<keyword evidence="6 15" id="KW-0106">Calcium</keyword>
<dbReference type="InterPro" id="IPR019793">
    <property type="entry name" value="Peroxidases_heam-ligand_BS"/>
</dbReference>
<dbReference type="PROSITE" id="PS00435">
    <property type="entry name" value="PEROXIDASE_1"/>
    <property type="match status" value="1"/>
</dbReference>
<comment type="similarity">
    <text evidence="18">Belongs to the peroxidase family. Classical plant (class III) peroxidase subfamily.</text>
</comment>
<keyword evidence="21" id="KW-1185">Reference proteome</keyword>
<comment type="subcellular location">
    <subcellularLocation>
        <location evidence="18">Secreted</location>
    </subcellularLocation>
</comment>
<feature type="disulfide bond" evidence="17">
    <location>
        <begin position="79"/>
        <end position="84"/>
    </location>
</feature>
<gene>
    <name evidence="20" type="ORF">M5K25_011219</name>
</gene>
<feature type="site" description="Transition state stabilizer" evidence="16">
    <location>
        <position position="73"/>
    </location>
</feature>
<dbReference type="PRINTS" id="PR00458">
    <property type="entry name" value="PEROXIDASE"/>
</dbReference>
<dbReference type="FunFam" id="1.10.420.10:FF:000001">
    <property type="entry name" value="Peroxidase"/>
    <property type="match status" value="1"/>
</dbReference>
<keyword evidence="18" id="KW-0964">Secreted</keyword>
<feature type="binding site" evidence="15">
    <location>
        <position position="99"/>
    </location>
    <ligand>
        <name>Ca(2+)</name>
        <dbReference type="ChEBI" id="CHEBI:29108"/>
        <label>1</label>
    </ligand>
</feature>
<dbReference type="GO" id="GO:0140825">
    <property type="term" value="F:lactoperoxidase activity"/>
    <property type="evidence" value="ECO:0007669"/>
    <property type="project" value="UniProtKB-EC"/>
</dbReference>
<feature type="domain" description="Plant heme peroxidase family profile" evidence="19">
    <location>
        <begin position="36"/>
        <end position="337"/>
    </location>
</feature>
<accession>A0ABD0V1Q3</accession>
<keyword evidence="7 18" id="KW-0560">Oxidoreductase</keyword>
<dbReference type="InterPro" id="IPR019794">
    <property type="entry name" value="Peroxidases_AS"/>
</dbReference>
<keyword evidence="11" id="KW-0873">Pyrrolidone carboxylic acid</keyword>
<evidence type="ECO:0000256" key="3">
    <source>
        <dbReference type="ARBA" id="ARBA00022559"/>
    </source>
</evidence>
<keyword evidence="5 15" id="KW-0479">Metal-binding</keyword>
<dbReference type="GO" id="GO:0005576">
    <property type="term" value="C:extracellular region"/>
    <property type="evidence" value="ECO:0007669"/>
    <property type="project" value="UniProtKB-SubCell"/>
</dbReference>
<dbReference type="PRINTS" id="PR00461">
    <property type="entry name" value="PLPEROXIDASE"/>
</dbReference>
<feature type="binding site" evidence="14">
    <location>
        <position position="174"/>
    </location>
    <ligand>
        <name>substrate</name>
    </ligand>
</feature>
<feature type="active site" description="Proton acceptor" evidence="13">
    <location>
        <position position="77"/>
    </location>
</feature>
<evidence type="ECO:0000256" key="11">
    <source>
        <dbReference type="ARBA" id="ARBA00023283"/>
    </source>
</evidence>
<comment type="function">
    <text evidence="18">Removal of H(2)O(2), oxidation of toxic reductants, biosynthesis and degradation of lignin, suberization, auxin catabolism, response to environmental stresses such as wounding, pathogen attack and oxidative stress.</text>
</comment>
<keyword evidence="3 18" id="KW-0575">Peroxidase</keyword>
<evidence type="ECO:0000256" key="1">
    <source>
        <dbReference type="ARBA" id="ARBA00000189"/>
    </source>
</evidence>
<feature type="chain" id="PRO_5044533150" description="Peroxidase" evidence="18">
    <location>
        <begin position="32"/>
        <end position="338"/>
    </location>
</feature>
<feature type="binding site" evidence="15">
    <location>
        <position position="78"/>
    </location>
    <ligand>
        <name>Ca(2+)</name>
        <dbReference type="ChEBI" id="CHEBI:29108"/>
        <label>1</label>
    </ligand>
</feature>
<evidence type="ECO:0000256" key="9">
    <source>
        <dbReference type="ARBA" id="ARBA00023157"/>
    </source>
</evidence>
<dbReference type="PROSITE" id="PS00436">
    <property type="entry name" value="PEROXIDASE_2"/>
    <property type="match status" value="1"/>
</dbReference>
<evidence type="ECO:0000313" key="20">
    <source>
        <dbReference type="EMBL" id="KAL0919144.1"/>
    </source>
</evidence>
<dbReference type="SUPFAM" id="SSF48113">
    <property type="entry name" value="Heme-dependent peroxidases"/>
    <property type="match status" value="1"/>
</dbReference>
<proteinExistence type="inferred from homology"/>
<evidence type="ECO:0000256" key="5">
    <source>
        <dbReference type="ARBA" id="ARBA00022723"/>
    </source>
</evidence>
<dbReference type="InterPro" id="IPR033905">
    <property type="entry name" value="Secretory_peroxidase"/>
</dbReference>
<dbReference type="EMBL" id="JANQDX010000009">
    <property type="protein sequence ID" value="KAL0919144.1"/>
    <property type="molecule type" value="Genomic_DNA"/>
</dbReference>
<feature type="binding site" description="axial binding residue" evidence="15">
    <location>
        <position position="204"/>
    </location>
    <ligand>
        <name>heme b</name>
        <dbReference type="ChEBI" id="CHEBI:60344"/>
    </ligand>
    <ligandPart>
        <name>Fe</name>
        <dbReference type="ChEBI" id="CHEBI:18248"/>
    </ligandPart>
</feature>
<dbReference type="InterPro" id="IPR010255">
    <property type="entry name" value="Haem_peroxidase_sf"/>
</dbReference>
<feature type="binding site" evidence="15">
    <location>
        <position position="264"/>
    </location>
    <ligand>
        <name>Ca(2+)</name>
        <dbReference type="ChEBI" id="CHEBI:29108"/>
        <label>2</label>
    </ligand>
</feature>
<dbReference type="GO" id="GO:0046872">
    <property type="term" value="F:metal ion binding"/>
    <property type="evidence" value="ECO:0007669"/>
    <property type="project" value="UniProtKB-UniRule"/>
</dbReference>
<keyword evidence="9 17" id="KW-1015">Disulfide bond</keyword>
<keyword evidence="4 18" id="KW-0349">Heme</keyword>
<evidence type="ECO:0000256" key="14">
    <source>
        <dbReference type="PIRSR" id="PIRSR600823-2"/>
    </source>
</evidence>
<comment type="similarity">
    <text evidence="2">Belongs to the peroxidase family. Ascorbate peroxidase subfamily.</text>
</comment>
<feature type="signal peptide" evidence="18">
    <location>
        <begin position="1"/>
        <end position="31"/>
    </location>
</feature>
<dbReference type="EC" id="1.11.1.7" evidence="18"/>
<dbReference type="CDD" id="cd00693">
    <property type="entry name" value="secretory_peroxidase"/>
    <property type="match status" value="1"/>
</dbReference>
<dbReference type="Gene3D" id="1.10.520.10">
    <property type="match status" value="1"/>
</dbReference>
<evidence type="ECO:0000256" key="4">
    <source>
        <dbReference type="ARBA" id="ARBA00022617"/>
    </source>
</evidence>
<comment type="cofactor">
    <cofactor evidence="15 18">
        <name>heme b</name>
        <dbReference type="ChEBI" id="CHEBI:60344"/>
    </cofactor>
    <text evidence="15 18">Binds 1 heme b (iron(II)-protoporphyrin IX) group per subunit.</text>
</comment>
<sequence>MEAAASFSKSLFLNLAVMICFLGALGRLVMAQDQSKLTLSYYDKSCPTAQQIVRKEMDCAVRQNPRNAAAILRLHFHDCFVQGCDGSVLLDDTATLIGEKTASQNVNSLIGFDLVDRIKNQLEGECPGVVSCADLLAIAARDAVLLVGGPYWDVPVGRQDSKIASVELANTDIPTPNQNLVTLIAKFIGKGLSTQDLVALIGSHTIGMARCVNFRDRIYGDFVATSEFDLGSKIYLSKLQSICPEIGHDSKISPMDYVSPNVFDNIFYESILKGEGLLNSDQEMYSSLVGFETADLVKTYALDPLIFFKHFSDAMVKMGNITNPLGGEVRKNCRFVNT</sequence>
<evidence type="ECO:0000256" key="17">
    <source>
        <dbReference type="PIRSR" id="PIRSR600823-5"/>
    </source>
</evidence>
<evidence type="ECO:0000256" key="2">
    <source>
        <dbReference type="ARBA" id="ARBA00006873"/>
    </source>
</evidence>
<keyword evidence="18" id="KW-0732">Signal</keyword>
<evidence type="ECO:0000256" key="16">
    <source>
        <dbReference type="PIRSR" id="PIRSR600823-4"/>
    </source>
</evidence>
<comment type="caution">
    <text evidence="20">The sequence shown here is derived from an EMBL/GenBank/DDBJ whole genome shotgun (WGS) entry which is preliminary data.</text>
</comment>
<dbReference type="InterPro" id="IPR002016">
    <property type="entry name" value="Haem_peroxidase"/>
</dbReference>
<feature type="disulfide bond" evidence="17">
    <location>
        <begin position="211"/>
        <end position="243"/>
    </location>
</feature>
<dbReference type="AlphaFoldDB" id="A0ABD0V1Q3"/>
<keyword evidence="12 18" id="KW-0376">Hydrogen peroxide</keyword>
<evidence type="ECO:0000259" key="19">
    <source>
        <dbReference type="PROSITE" id="PS50873"/>
    </source>
</evidence>
<dbReference type="FunFam" id="1.10.520.10:FF:000009">
    <property type="entry name" value="Peroxidase"/>
    <property type="match status" value="1"/>
</dbReference>
<evidence type="ECO:0000256" key="10">
    <source>
        <dbReference type="ARBA" id="ARBA00023180"/>
    </source>
</evidence>
<feature type="binding site" evidence="15">
    <location>
        <position position="81"/>
    </location>
    <ligand>
        <name>Ca(2+)</name>
        <dbReference type="ChEBI" id="CHEBI:29108"/>
        <label>1</label>
    </ligand>
</feature>
<dbReference type="GO" id="GO:0020037">
    <property type="term" value="F:heme binding"/>
    <property type="evidence" value="ECO:0007669"/>
    <property type="project" value="UniProtKB-UniRule"/>
</dbReference>
<evidence type="ECO:0000256" key="15">
    <source>
        <dbReference type="PIRSR" id="PIRSR600823-3"/>
    </source>
</evidence>
<dbReference type="PROSITE" id="PS50873">
    <property type="entry name" value="PEROXIDASE_4"/>
    <property type="match status" value="1"/>
</dbReference>
<feature type="disulfide bond" evidence="17">
    <location>
        <begin position="46"/>
        <end position="126"/>
    </location>
</feature>
<dbReference type="PANTHER" id="PTHR31388:SF9">
    <property type="entry name" value="PEROXIDASE 11"/>
    <property type="match status" value="1"/>
</dbReference>
<feature type="binding site" evidence="15">
    <location>
        <position position="256"/>
    </location>
    <ligand>
        <name>Ca(2+)</name>
        <dbReference type="ChEBI" id="CHEBI:29108"/>
        <label>2</label>
    </ligand>
</feature>
<feature type="binding site" evidence="15">
    <location>
        <position position="85"/>
    </location>
    <ligand>
        <name>Ca(2+)</name>
        <dbReference type="ChEBI" id="CHEBI:29108"/>
        <label>1</label>
    </ligand>
</feature>
<evidence type="ECO:0000256" key="7">
    <source>
        <dbReference type="ARBA" id="ARBA00023002"/>
    </source>
</evidence>
<evidence type="ECO:0000256" key="12">
    <source>
        <dbReference type="ARBA" id="ARBA00023324"/>
    </source>
</evidence>
<evidence type="ECO:0000313" key="21">
    <source>
        <dbReference type="Proteomes" id="UP001552299"/>
    </source>
</evidence>
<dbReference type="Proteomes" id="UP001552299">
    <property type="component" value="Unassembled WGS sequence"/>
</dbReference>
<dbReference type="InterPro" id="IPR000823">
    <property type="entry name" value="Peroxidase_pln"/>
</dbReference>
<feature type="binding site" evidence="15">
    <location>
        <position position="83"/>
    </location>
    <ligand>
        <name>Ca(2+)</name>
        <dbReference type="ChEBI" id="CHEBI:29108"/>
        <label>1</label>
    </ligand>
</feature>
<name>A0ABD0V1Q3_DENTH</name>
<keyword evidence="10" id="KW-0325">Glycoprotein</keyword>
<dbReference type="Gene3D" id="1.10.420.10">
    <property type="entry name" value="Peroxidase, domain 2"/>
    <property type="match status" value="1"/>
</dbReference>
<feature type="disulfide bond" evidence="17">
    <location>
        <begin position="132"/>
        <end position="333"/>
    </location>
</feature>
<organism evidence="20 21">
    <name type="scientific">Dendrobium thyrsiflorum</name>
    <name type="common">Pinecone-like raceme dendrobium</name>
    <name type="synonym">Orchid</name>
    <dbReference type="NCBI Taxonomy" id="117978"/>
    <lineage>
        <taxon>Eukaryota</taxon>
        <taxon>Viridiplantae</taxon>
        <taxon>Streptophyta</taxon>
        <taxon>Embryophyta</taxon>
        <taxon>Tracheophyta</taxon>
        <taxon>Spermatophyta</taxon>
        <taxon>Magnoliopsida</taxon>
        <taxon>Liliopsida</taxon>
        <taxon>Asparagales</taxon>
        <taxon>Orchidaceae</taxon>
        <taxon>Epidendroideae</taxon>
        <taxon>Malaxideae</taxon>
        <taxon>Dendrobiinae</taxon>
        <taxon>Dendrobium</taxon>
    </lineage>
</organism>
<evidence type="ECO:0000256" key="8">
    <source>
        <dbReference type="ARBA" id="ARBA00023004"/>
    </source>
</evidence>
<reference evidence="20 21" key="1">
    <citation type="journal article" date="2024" name="Plant Biotechnol. J.">
        <title>Dendrobium thyrsiflorum genome and its molecular insights into genes involved in important horticultural traits.</title>
        <authorList>
            <person name="Chen B."/>
            <person name="Wang J.Y."/>
            <person name="Zheng P.J."/>
            <person name="Li K.L."/>
            <person name="Liang Y.M."/>
            <person name="Chen X.F."/>
            <person name="Zhang C."/>
            <person name="Zhao X."/>
            <person name="He X."/>
            <person name="Zhang G.Q."/>
            <person name="Liu Z.J."/>
            <person name="Xu Q."/>
        </authorList>
    </citation>
    <scope>NUCLEOTIDE SEQUENCE [LARGE SCALE GENOMIC DNA]</scope>
    <source>
        <strain evidence="20">GZMU011</strain>
    </source>
</reference>
<evidence type="ECO:0000256" key="18">
    <source>
        <dbReference type="RuleBase" id="RU362060"/>
    </source>
</evidence>
<protein>
    <recommendedName>
        <fullName evidence="18">Peroxidase</fullName>
        <ecNumber evidence="18">1.11.1.7</ecNumber>
    </recommendedName>
</protein>
<dbReference type="GO" id="GO:0042744">
    <property type="term" value="P:hydrogen peroxide catabolic process"/>
    <property type="evidence" value="ECO:0007669"/>
    <property type="project" value="UniProtKB-KW"/>
</dbReference>
<comment type="catalytic activity">
    <reaction evidence="1 18">
        <text>2 a phenolic donor + H2O2 = 2 a phenolic radical donor + 2 H2O</text>
        <dbReference type="Rhea" id="RHEA:56136"/>
        <dbReference type="ChEBI" id="CHEBI:15377"/>
        <dbReference type="ChEBI" id="CHEBI:16240"/>
        <dbReference type="ChEBI" id="CHEBI:139520"/>
        <dbReference type="ChEBI" id="CHEBI:139521"/>
        <dbReference type="EC" id="1.11.1.7"/>
    </reaction>
</comment>
<comment type="cofactor">
    <cofactor evidence="15 18">
        <name>Ca(2+)</name>
        <dbReference type="ChEBI" id="CHEBI:29108"/>
    </cofactor>
    <text evidence="15 18">Binds 2 calcium ions per subunit.</text>
</comment>
<feature type="binding site" evidence="15">
    <location>
        <position position="205"/>
    </location>
    <ligand>
        <name>Ca(2+)</name>
        <dbReference type="ChEBI" id="CHEBI:29108"/>
        <label>2</label>
    </ligand>
</feature>
<dbReference type="Pfam" id="PF00141">
    <property type="entry name" value="peroxidase"/>
    <property type="match status" value="1"/>
</dbReference>
<evidence type="ECO:0000256" key="13">
    <source>
        <dbReference type="PIRSR" id="PIRSR600823-1"/>
    </source>
</evidence>
<dbReference type="PANTHER" id="PTHR31388">
    <property type="entry name" value="PEROXIDASE 72-RELATED"/>
    <property type="match status" value="1"/>
</dbReference>
<feature type="binding site" evidence="15">
    <location>
        <position position="87"/>
    </location>
    <ligand>
        <name>Ca(2+)</name>
        <dbReference type="ChEBI" id="CHEBI:29108"/>
        <label>1</label>
    </ligand>
</feature>
<dbReference type="GO" id="GO:0006979">
    <property type="term" value="P:response to oxidative stress"/>
    <property type="evidence" value="ECO:0007669"/>
    <property type="project" value="UniProtKB-UniRule"/>
</dbReference>
<keyword evidence="8 15" id="KW-0408">Iron</keyword>